<sequence length="53" mass="6163">MKRVNCLIPRMLTVSEIKLLRQSKAEIAKRVSELVHLKAENAYASPVDYRKKH</sequence>
<dbReference type="EMBL" id="FNQP01000014">
    <property type="protein sequence ID" value="SEA81865.1"/>
    <property type="molecule type" value="Genomic_DNA"/>
</dbReference>
<keyword evidence="2" id="KW-1185">Reference proteome</keyword>
<evidence type="ECO:0000313" key="2">
    <source>
        <dbReference type="Proteomes" id="UP000199397"/>
    </source>
</evidence>
<dbReference type="Proteomes" id="UP000199397">
    <property type="component" value="Unassembled WGS sequence"/>
</dbReference>
<reference evidence="1 2" key="1">
    <citation type="submission" date="2016-10" db="EMBL/GenBank/DDBJ databases">
        <authorList>
            <person name="de Groot N.N."/>
        </authorList>
    </citation>
    <scope>NUCLEOTIDE SEQUENCE [LARGE SCALE GENOMIC DNA]</scope>
    <source>
        <strain evidence="1 2">DSM 21228</strain>
    </source>
</reference>
<proteinExistence type="predicted"/>
<organism evidence="1 2">
    <name type="scientific">Thiothrix caldifontis</name>
    <dbReference type="NCBI Taxonomy" id="525918"/>
    <lineage>
        <taxon>Bacteria</taxon>
        <taxon>Pseudomonadati</taxon>
        <taxon>Pseudomonadota</taxon>
        <taxon>Gammaproteobacteria</taxon>
        <taxon>Thiotrichales</taxon>
        <taxon>Thiotrichaceae</taxon>
        <taxon>Thiothrix</taxon>
    </lineage>
</organism>
<protein>
    <submittedName>
        <fullName evidence="1">Uncharacterized protein</fullName>
    </submittedName>
</protein>
<dbReference type="AlphaFoldDB" id="A0A1H4EA04"/>
<evidence type="ECO:0000313" key="1">
    <source>
        <dbReference type="EMBL" id="SEA81865.1"/>
    </source>
</evidence>
<dbReference type="STRING" id="525918.SAMN05660964_02532"/>
<accession>A0A1H4EA04</accession>
<gene>
    <name evidence="1" type="ORF">SAMN05660964_02532</name>
</gene>
<name>A0A1H4EA04_9GAMM</name>